<name>A0AAU8A7H3_9FIRM</name>
<proteinExistence type="predicted"/>
<accession>A0AAU8A7H3</accession>
<gene>
    <name evidence="2" type="ORF">PUP29_09635</name>
</gene>
<feature type="compositionally biased region" description="Acidic residues" evidence="1">
    <location>
        <begin position="13"/>
        <end position="24"/>
    </location>
</feature>
<evidence type="ECO:0008006" key="3">
    <source>
        <dbReference type="Google" id="ProtNLM"/>
    </source>
</evidence>
<sequence length="260" mass="29897">MENEEIKDLNGTENEEEQREASIDEEFGEAISAALEETHKEMEEKQERADEAARERAEIRGKKEAVHKAKEKPPRNYEADRIAASARRRIEQLQRENDEFARQMGYEDFHQMREMNQEMPVRKAAVNDSRADNEFIQRVNEQRFAEELRELNEHFPEANAWTPDDFFKLENSQEIIKLAGAGVPLYRAYAAYATDSIAQSRAAAARRAALSAQGKEHLRKLGGIGSATGESIPQDVLEQYRLINPKATDAEILAHWRRRD</sequence>
<protein>
    <recommendedName>
        <fullName evidence="3">DUF4355 domain-containing protein</fullName>
    </recommendedName>
</protein>
<evidence type="ECO:0000313" key="2">
    <source>
        <dbReference type="EMBL" id="XCC61786.1"/>
    </source>
</evidence>
<dbReference type="EMBL" id="CP117826">
    <property type="protein sequence ID" value="XCC61786.1"/>
    <property type="molecule type" value="Genomic_DNA"/>
</dbReference>
<feature type="region of interest" description="Disordered" evidence="1">
    <location>
        <begin position="1"/>
        <end position="24"/>
    </location>
</feature>
<reference evidence="2" key="1">
    <citation type="submission" date="2023-02" db="EMBL/GenBank/DDBJ databases">
        <title>Gut commensal Christensenella minuta modulates host metabolism via a new class of secondary bile acids.</title>
        <authorList>
            <person name="Liu C."/>
        </authorList>
    </citation>
    <scope>NUCLEOTIDE SEQUENCE</scope>
    <source>
        <strain evidence="2">CA70</strain>
    </source>
</reference>
<feature type="compositionally biased region" description="Basic and acidic residues" evidence="1">
    <location>
        <begin position="1"/>
        <end position="10"/>
    </location>
</feature>
<evidence type="ECO:0000256" key="1">
    <source>
        <dbReference type="SAM" id="MobiDB-lite"/>
    </source>
</evidence>
<feature type="region of interest" description="Disordered" evidence="1">
    <location>
        <begin position="37"/>
        <end position="80"/>
    </location>
</feature>
<dbReference type="RefSeq" id="WP_079546116.1">
    <property type="nucleotide sequence ID" value="NZ_CP117826.1"/>
</dbReference>
<organism evidence="2">
    <name type="scientific">Christensenella massiliensis</name>
    <dbReference type="NCBI Taxonomy" id="1805714"/>
    <lineage>
        <taxon>Bacteria</taxon>
        <taxon>Bacillati</taxon>
        <taxon>Bacillota</taxon>
        <taxon>Clostridia</taxon>
        <taxon>Christensenellales</taxon>
        <taxon>Christensenellaceae</taxon>
        <taxon>Christensenella</taxon>
    </lineage>
</organism>
<dbReference type="AlphaFoldDB" id="A0AAU8A7H3"/>